<proteinExistence type="predicted"/>
<dbReference type="AlphaFoldDB" id="A0A7V2AW38"/>
<accession>A0A7V2AW38</accession>
<evidence type="ECO:0000256" key="2">
    <source>
        <dbReference type="ARBA" id="ARBA00022723"/>
    </source>
</evidence>
<evidence type="ECO:0000256" key="3">
    <source>
        <dbReference type="ARBA" id="ARBA00022982"/>
    </source>
</evidence>
<reference evidence="6" key="1">
    <citation type="journal article" date="2020" name="mSystems">
        <title>Genome- and Community-Level Interaction Insights into Carbon Utilization and Element Cycling Functions of Hydrothermarchaeota in Hydrothermal Sediment.</title>
        <authorList>
            <person name="Zhou Z."/>
            <person name="Liu Y."/>
            <person name="Xu W."/>
            <person name="Pan J."/>
            <person name="Luo Z.H."/>
            <person name="Li M."/>
        </authorList>
    </citation>
    <scope>NUCLEOTIDE SEQUENCE [LARGE SCALE GENOMIC DNA]</scope>
    <source>
        <strain evidence="6">SpSt-1233</strain>
    </source>
</reference>
<dbReference type="EMBL" id="DSEC01000559">
    <property type="protein sequence ID" value="HER44332.1"/>
    <property type="molecule type" value="Genomic_DNA"/>
</dbReference>
<sequence length="56" mass="6255">MAKRLEIYKCDMCGNIIEVLHGGAGKLVCCGQEMKVFVEKTADFTTEKHVPVIEKI</sequence>
<gene>
    <name evidence="6" type="ORF">ENO08_07725</name>
</gene>
<organism evidence="6">
    <name type="scientific">Eiseniibacteriota bacterium</name>
    <dbReference type="NCBI Taxonomy" id="2212470"/>
    <lineage>
        <taxon>Bacteria</taxon>
        <taxon>Candidatus Eiseniibacteriota</taxon>
    </lineage>
</organism>
<dbReference type="GO" id="GO:0005506">
    <property type="term" value="F:iron ion binding"/>
    <property type="evidence" value="ECO:0007669"/>
    <property type="project" value="InterPro"/>
</dbReference>
<keyword evidence="2" id="KW-0479">Metal-binding</keyword>
<dbReference type="NCBIfam" id="TIGR00319">
    <property type="entry name" value="desulf_FeS4"/>
    <property type="match status" value="1"/>
</dbReference>
<comment type="caution">
    <text evidence="6">The sequence shown here is derived from an EMBL/GenBank/DDBJ whole genome shotgun (WGS) entry which is preliminary data.</text>
</comment>
<evidence type="ECO:0000256" key="4">
    <source>
        <dbReference type="ARBA" id="ARBA00023004"/>
    </source>
</evidence>
<protein>
    <submittedName>
        <fullName evidence="6">Desulfoferrodoxin FeS4 iron-binding domain-containing protein</fullName>
    </submittedName>
</protein>
<keyword evidence="4" id="KW-0408">Iron</keyword>
<evidence type="ECO:0000256" key="1">
    <source>
        <dbReference type="ARBA" id="ARBA00022448"/>
    </source>
</evidence>
<dbReference type="InterPro" id="IPR038094">
    <property type="entry name" value="Desulfoferrodoxin_N_sf"/>
</dbReference>
<dbReference type="Proteomes" id="UP000886069">
    <property type="component" value="Unassembled WGS sequence"/>
</dbReference>
<dbReference type="Pfam" id="PF06397">
    <property type="entry name" value="Desulfoferrod_N"/>
    <property type="match status" value="1"/>
</dbReference>
<keyword evidence="3" id="KW-0249">Electron transport</keyword>
<feature type="domain" description="Desulfoferrodoxin N-terminal" evidence="5">
    <location>
        <begin position="3"/>
        <end position="36"/>
    </location>
</feature>
<dbReference type="InterPro" id="IPR004462">
    <property type="entry name" value="Desulfoferrodoxin_N"/>
</dbReference>
<evidence type="ECO:0000259" key="5">
    <source>
        <dbReference type="Pfam" id="PF06397"/>
    </source>
</evidence>
<name>A0A7V2AW38_UNCEI</name>
<keyword evidence="1" id="KW-0813">Transport</keyword>
<dbReference type="Gene3D" id="2.20.28.100">
    <property type="entry name" value="Desulphoferrodoxin, N-terminal domain"/>
    <property type="match status" value="1"/>
</dbReference>
<dbReference type="CDD" id="cd00974">
    <property type="entry name" value="DSRD"/>
    <property type="match status" value="1"/>
</dbReference>
<dbReference type="SUPFAM" id="SSF57802">
    <property type="entry name" value="Rubredoxin-like"/>
    <property type="match status" value="1"/>
</dbReference>
<evidence type="ECO:0000313" key="6">
    <source>
        <dbReference type="EMBL" id="HER44332.1"/>
    </source>
</evidence>
<feature type="non-terminal residue" evidence="6">
    <location>
        <position position="56"/>
    </location>
</feature>